<dbReference type="AlphaFoldDB" id="X0X7P2"/>
<feature type="non-terminal residue" evidence="1">
    <location>
        <position position="1"/>
    </location>
</feature>
<protein>
    <recommendedName>
        <fullName evidence="2">Terminase large subunit gp17-like C-terminal domain-containing protein</fullName>
    </recommendedName>
</protein>
<gene>
    <name evidence="1" type="ORF">S01H1_64883</name>
</gene>
<comment type="caution">
    <text evidence="1">The sequence shown here is derived from an EMBL/GenBank/DDBJ whole genome shotgun (WGS) entry which is preliminary data.</text>
</comment>
<reference evidence="1" key="1">
    <citation type="journal article" date="2014" name="Front. Microbiol.">
        <title>High frequency of phylogenetically diverse reductive dehalogenase-homologous genes in deep subseafloor sedimentary metagenomes.</title>
        <authorList>
            <person name="Kawai M."/>
            <person name="Futagami T."/>
            <person name="Toyoda A."/>
            <person name="Takaki Y."/>
            <person name="Nishi S."/>
            <person name="Hori S."/>
            <person name="Arai W."/>
            <person name="Tsubouchi T."/>
            <person name="Morono Y."/>
            <person name="Uchiyama I."/>
            <person name="Ito T."/>
            <person name="Fujiyama A."/>
            <person name="Inagaki F."/>
            <person name="Takami H."/>
        </authorList>
    </citation>
    <scope>NUCLEOTIDE SEQUENCE</scope>
    <source>
        <strain evidence="1">Expedition CK06-06</strain>
    </source>
</reference>
<accession>X0X7P2</accession>
<evidence type="ECO:0000313" key="1">
    <source>
        <dbReference type="EMBL" id="GAG32668.1"/>
    </source>
</evidence>
<dbReference type="EMBL" id="BARS01042796">
    <property type="protein sequence ID" value="GAG32668.1"/>
    <property type="molecule type" value="Genomic_DNA"/>
</dbReference>
<name>X0X7P2_9ZZZZ</name>
<proteinExistence type="predicted"/>
<sequence length="242" mass="26702">PGKDKGKDMILLTKMDKRPPNWTFVFAVDVARSGSVSADYSVAIGIAYNSISQEKQICYFWRSKGLKISEQAEEIAEISKNFNHPYLLVEQNNMGQDMIDELTDKYNVNVEAITTGAHTTGKNIKKEELIRFLISAFEHEKITIPRGDEYSREQMSILEDELTKFCAIPTPAGNELFQGVGAHDDCVIALALANRATQTVGIPFAVTLGPGRTQAGGVYSALLQATRGESDIEKMIKLGIIK</sequence>
<dbReference type="Gene3D" id="3.30.420.240">
    <property type="match status" value="1"/>
</dbReference>
<evidence type="ECO:0008006" key="2">
    <source>
        <dbReference type="Google" id="ProtNLM"/>
    </source>
</evidence>
<organism evidence="1">
    <name type="scientific">marine sediment metagenome</name>
    <dbReference type="NCBI Taxonomy" id="412755"/>
    <lineage>
        <taxon>unclassified sequences</taxon>
        <taxon>metagenomes</taxon>
        <taxon>ecological metagenomes</taxon>
    </lineage>
</organism>